<dbReference type="AlphaFoldDB" id="A0AAD7EFD2"/>
<evidence type="ECO:0000313" key="3">
    <source>
        <dbReference type="Proteomes" id="UP001218218"/>
    </source>
</evidence>
<feature type="signal peptide" evidence="1">
    <location>
        <begin position="1"/>
        <end position="27"/>
    </location>
</feature>
<gene>
    <name evidence="2" type="ORF">DFH08DRAFT_970737</name>
</gene>
<evidence type="ECO:0008006" key="4">
    <source>
        <dbReference type="Google" id="ProtNLM"/>
    </source>
</evidence>
<evidence type="ECO:0000256" key="1">
    <source>
        <dbReference type="SAM" id="SignalP"/>
    </source>
</evidence>
<dbReference type="EMBL" id="JARIHO010000054">
    <property type="protein sequence ID" value="KAJ7319353.1"/>
    <property type="molecule type" value="Genomic_DNA"/>
</dbReference>
<reference evidence="2" key="1">
    <citation type="submission" date="2023-03" db="EMBL/GenBank/DDBJ databases">
        <title>Massive genome expansion in bonnet fungi (Mycena s.s.) driven by repeated elements and novel gene families across ecological guilds.</title>
        <authorList>
            <consortium name="Lawrence Berkeley National Laboratory"/>
            <person name="Harder C.B."/>
            <person name="Miyauchi S."/>
            <person name="Viragh M."/>
            <person name="Kuo A."/>
            <person name="Thoen E."/>
            <person name="Andreopoulos B."/>
            <person name="Lu D."/>
            <person name="Skrede I."/>
            <person name="Drula E."/>
            <person name="Henrissat B."/>
            <person name="Morin E."/>
            <person name="Kohler A."/>
            <person name="Barry K."/>
            <person name="LaButti K."/>
            <person name="Morin E."/>
            <person name="Salamov A."/>
            <person name="Lipzen A."/>
            <person name="Mereny Z."/>
            <person name="Hegedus B."/>
            <person name="Baldrian P."/>
            <person name="Stursova M."/>
            <person name="Weitz H."/>
            <person name="Taylor A."/>
            <person name="Grigoriev I.V."/>
            <person name="Nagy L.G."/>
            <person name="Martin F."/>
            <person name="Kauserud H."/>
        </authorList>
    </citation>
    <scope>NUCLEOTIDE SEQUENCE</scope>
    <source>
        <strain evidence="2">CBHHK002</strain>
    </source>
</reference>
<evidence type="ECO:0000313" key="2">
    <source>
        <dbReference type="EMBL" id="KAJ7319353.1"/>
    </source>
</evidence>
<keyword evidence="3" id="KW-1185">Reference proteome</keyword>
<organism evidence="2 3">
    <name type="scientific">Mycena albidolilacea</name>
    <dbReference type="NCBI Taxonomy" id="1033008"/>
    <lineage>
        <taxon>Eukaryota</taxon>
        <taxon>Fungi</taxon>
        <taxon>Dikarya</taxon>
        <taxon>Basidiomycota</taxon>
        <taxon>Agaricomycotina</taxon>
        <taxon>Agaricomycetes</taxon>
        <taxon>Agaricomycetidae</taxon>
        <taxon>Agaricales</taxon>
        <taxon>Marasmiineae</taxon>
        <taxon>Mycenaceae</taxon>
        <taxon>Mycena</taxon>
    </lineage>
</organism>
<proteinExistence type="predicted"/>
<protein>
    <recommendedName>
        <fullName evidence="4">Secreted protein</fullName>
    </recommendedName>
</protein>
<comment type="caution">
    <text evidence="2">The sequence shown here is derived from an EMBL/GenBank/DDBJ whole genome shotgun (WGS) entry which is preliminary data.</text>
</comment>
<keyword evidence="1" id="KW-0732">Signal</keyword>
<feature type="chain" id="PRO_5042170805" description="Secreted protein" evidence="1">
    <location>
        <begin position="28"/>
        <end position="100"/>
    </location>
</feature>
<accession>A0AAD7EFD2</accession>
<dbReference type="Proteomes" id="UP001218218">
    <property type="component" value="Unassembled WGS sequence"/>
</dbReference>
<sequence>MSASYLARISLCNIVVLLPVLSRSARGASHDAAARPAGWILVSADATKLFAALRIHDDVNTYISYPGRVRPTARRVPRVYTRRDATRQLFSAIPVPGPPR</sequence>
<name>A0AAD7EFD2_9AGAR</name>